<dbReference type="GO" id="GO:0047443">
    <property type="term" value="F:4-hydroxy-4-methyl-2-oxoglutarate aldolase activity"/>
    <property type="evidence" value="ECO:0007669"/>
    <property type="project" value="UniProtKB-EC"/>
</dbReference>
<evidence type="ECO:0000256" key="4">
    <source>
        <dbReference type="ARBA" id="ARBA00011233"/>
    </source>
</evidence>
<evidence type="ECO:0000256" key="3">
    <source>
        <dbReference type="ARBA" id="ARBA00008621"/>
    </source>
</evidence>
<comment type="catalytic activity">
    <reaction evidence="12">
        <text>oxaloacetate + H(+) = pyruvate + CO2</text>
        <dbReference type="Rhea" id="RHEA:15641"/>
        <dbReference type="ChEBI" id="CHEBI:15361"/>
        <dbReference type="ChEBI" id="CHEBI:15378"/>
        <dbReference type="ChEBI" id="CHEBI:16452"/>
        <dbReference type="ChEBI" id="CHEBI:16526"/>
        <dbReference type="EC" id="4.1.1.112"/>
    </reaction>
</comment>
<name>A0AAX2CHQ6_9BACI</name>
<reference evidence="14 15" key="1">
    <citation type="submission" date="2016-08" db="EMBL/GenBank/DDBJ databases">
        <authorList>
            <person name="Loux V."/>
            <person name="Rue O."/>
        </authorList>
    </citation>
    <scope>NUCLEOTIDE SEQUENCE [LARGE SCALE GENOMIC DNA]</scope>
    <source>
        <strain evidence="14 15">AFSSA_08CEB44bac</strain>
    </source>
</reference>
<proteinExistence type="inferred from homology"/>
<dbReference type="InterPro" id="IPR005493">
    <property type="entry name" value="RraA/RraA-like"/>
</dbReference>
<dbReference type="SUPFAM" id="SSF89562">
    <property type="entry name" value="RraA-like"/>
    <property type="match status" value="1"/>
</dbReference>
<comment type="catalytic activity">
    <reaction evidence="1">
        <text>4-hydroxy-4-methyl-2-oxoglutarate = 2 pyruvate</text>
        <dbReference type="Rhea" id="RHEA:22748"/>
        <dbReference type="ChEBI" id="CHEBI:15361"/>
        <dbReference type="ChEBI" id="CHEBI:58276"/>
        <dbReference type="EC" id="4.1.3.17"/>
    </reaction>
</comment>
<evidence type="ECO:0000256" key="5">
    <source>
        <dbReference type="ARBA" id="ARBA00012213"/>
    </source>
</evidence>
<evidence type="ECO:0000256" key="6">
    <source>
        <dbReference type="ARBA" id="ARBA00012947"/>
    </source>
</evidence>
<gene>
    <name evidence="14" type="ORF">BCB44BAC_02412</name>
</gene>
<evidence type="ECO:0000313" key="15">
    <source>
        <dbReference type="Proteomes" id="UP000242164"/>
    </source>
</evidence>
<comment type="cofactor">
    <cofactor evidence="2">
        <name>a divalent metal cation</name>
        <dbReference type="ChEBI" id="CHEBI:60240"/>
    </cofactor>
</comment>
<feature type="binding site" evidence="13">
    <location>
        <begin position="56"/>
        <end position="59"/>
    </location>
    <ligand>
        <name>substrate</name>
    </ligand>
</feature>
<evidence type="ECO:0000256" key="2">
    <source>
        <dbReference type="ARBA" id="ARBA00001968"/>
    </source>
</evidence>
<dbReference type="PANTHER" id="PTHR33254:SF4">
    <property type="entry name" value="4-HYDROXY-4-METHYL-2-OXOGLUTARATE ALDOLASE 3-RELATED"/>
    <property type="match status" value="1"/>
</dbReference>
<dbReference type="InterPro" id="IPR036704">
    <property type="entry name" value="RraA/RraA-like_sf"/>
</dbReference>
<dbReference type="AlphaFoldDB" id="A0AAX2CHQ6"/>
<dbReference type="GO" id="GO:0008948">
    <property type="term" value="F:oxaloacetate decarboxylase activity"/>
    <property type="evidence" value="ECO:0007669"/>
    <property type="project" value="UniProtKB-EC"/>
</dbReference>
<dbReference type="Proteomes" id="UP000242164">
    <property type="component" value="Unassembled WGS sequence"/>
</dbReference>
<accession>A0AAX2CHQ6</accession>
<comment type="caution">
    <text evidence="14">The sequence shown here is derived from an EMBL/GenBank/DDBJ whole genome shotgun (WGS) entry which is preliminary data.</text>
</comment>
<evidence type="ECO:0000256" key="9">
    <source>
        <dbReference type="ARBA" id="ARBA00029596"/>
    </source>
</evidence>
<dbReference type="Gene3D" id="3.50.30.40">
    <property type="entry name" value="Ribonuclease E inhibitor RraA/RraA-like"/>
    <property type="match status" value="1"/>
</dbReference>
<sequence length="65" mass="6929">MSANFSIIWKKQFHGKIATVKVKDDNLLVKESLKTVPAGTVLIVDDSASTNCVLLGGNLASIAEK</sequence>
<comment type="subunit">
    <text evidence="4">Homotrimer.</text>
</comment>
<comment type="function">
    <text evidence="8">Catalyzes the aldol cleavage of 4-hydroxy-4-methyl-2-oxoglutarate (HMG) into 2 molecules of pyruvate. Also contains a secondary oxaloacetate (OAA) decarboxylase activity due to the common pyruvate enolate transition state formed following C-C bond cleavage in the retro-aldol and decarboxylation reactions.</text>
</comment>
<evidence type="ECO:0000256" key="7">
    <source>
        <dbReference type="ARBA" id="ARBA00016549"/>
    </source>
</evidence>
<protein>
    <recommendedName>
        <fullName evidence="7">Putative 4-hydroxy-4-methyl-2-oxoglutarate aldolase</fullName>
        <ecNumber evidence="6">4.1.1.112</ecNumber>
        <ecNumber evidence="5">4.1.3.17</ecNumber>
    </recommendedName>
    <alternativeName>
        <fullName evidence="11">Oxaloacetate decarboxylase</fullName>
    </alternativeName>
    <alternativeName>
        <fullName evidence="9">Regulator of ribonuclease activity homolog</fullName>
    </alternativeName>
    <alternativeName>
        <fullName evidence="10">RraA-like protein</fullName>
    </alternativeName>
</protein>
<dbReference type="EMBL" id="FMIK01000029">
    <property type="protein sequence ID" value="SCL94629.1"/>
    <property type="molecule type" value="Genomic_DNA"/>
</dbReference>
<evidence type="ECO:0000256" key="12">
    <source>
        <dbReference type="ARBA" id="ARBA00047973"/>
    </source>
</evidence>
<dbReference type="Pfam" id="PF03737">
    <property type="entry name" value="RraA-like"/>
    <property type="match status" value="1"/>
</dbReference>
<evidence type="ECO:0000256" key="8">
    <source>
        <dbReference type="ARBA" id="ARBA00025046"/>
    </source>
</evidence>
<evidence type="ECO:0000313" key="14">
    <source>
        <dbReference type="EMBL" id="SCL94629.1"/>
    </source>
</evidence>
<organism evidence="14 15">
    <name type="scientific">Bacillus cytotoxicus</name>
    <dbReference type="NCBI Taxonomy" id="580165"/>
    <lineage>
        <taxon>Bacteria</taxon>
        <taxon>Bacillati</taxon>
        <taxon>Bacillota</taxon>
        <taxon>Bacilli</taxon>
        <taxon>Bacillales</taxon>
        <taxon>Bacillaceae</taxon>
        <taxon>Bacillus</taxon>
        <taxon>Bacillus cereus group</taxon>
    </lineage>
</organism>
<evidence type="ECO:0000256" key="11">
    <source>
        <dbReference type="ARBA" id="ARBA00032305"/>
    </source>
</evidence>
<evidence type="ECO:0000256" key="1">
    <source>
        <dbReference type="ARBA" id="ARBA00001342"/>
    </source>
</evidence>
<dbReference type="EC" id="4.1.3.17" evidence="5"/>
<evidence type="ECO:0000256" key="13">
    <source>
        <dbReference type="PIRSR" id="PIRSR605493-1"/>
    </source>
</evidence>
<evidence type="ECO:0000256" key="10">
    <source>
        <dbReference type="ARBA" id="ARBA00030169"/>
    </source>
</evidence>
<dbReference type="EC" id="4.1.1.112" evidence="6"/>
<comment type="similarity">
    <text evidence="3">Belongs to the class II aldolase/RraA-like family.</text>
</comment>
<dbReference type="PANTHER" id="PTHR33254">
    <property type="entry name" value="4-HYDROXY-4-METHYL-2-OXOGLUTARATE ALDOLASE 3-RELATED"/>
    <property type="match status" value="1"/>
</dbReference>